<protein>
    <submittedName>
        <fullName evidence="3">Laminin subunit alpha-1</fullName>
    </submittedName>
</protein>
<feature type="region of interest" description="Disordered" evidence="2">
    <location>
        <begin position="1"/>
        <end position="78"/>
    </location>
</feature>
<sequence length="785" mass="89341">ENEETTSVTEKSAMSSPGTRSASASQKIKTPTWQSGRNGQFQGDSASNTTEDATTGNKSQSNTARRTPGKLFGSSIPNKRLSSSLMKRYIQIKKELANKHETAQDLYNEMSQIREKLINMGAKDPGKPETLKLDIGSPKQVAPAEPTIYESANTTIEKLPIGKELLGCLEERLREIPKNLRNICQELLDKQSIFVTFVTSQLIQSTREGNEADQTNSEVSMQLEVHQKDYDNIRSRLDEVQELEEKSISELTKNVQNLIDEYEHSRSKIKQLNAAEAQKELQKQLDSKTEEMQAEKEKNNQTKDRLRQAETQLQKTRTKVRELESHIANEEKTSAEKIQQLQASMKNLDAQMKQKDLAIESKMKDMQKAMKNSEDLVAKVEKQRDSFEARLMELREKMSSKENEAMATIKELSERLNAVTADLGVEKEKRQQVEDAFVELEERYKIVEEKSKELCELAEKNKNFIITEGSHTENEVRLFNELQATRDELAVQKQLNLQLQQEKEEIIAVMHQAASREEDEDSREKLAAELVFKSNELQKLMMQYSELRKVAKNAQEKNGILETQLKEIQTRLHSQSMEHGKAGLNAHAIELQQQVSDLSNNLAEVTQQKDELESVLSQKQLELEQRDYVMREQSKYLKLRDELLNILKGKVQQTNGELSNSDENNEYLEQAIRIPRNWRSQLSREVVDAVRVYCVRIIPRSTSQSALVSQTVAAGGASVAQHGAQKRGSVLVCGIDVCFREGSSRVGVNIEYRVLEEGIEGFSVLWDCIVGIWQVIGELSMRMIC</sequence>
<keyword evidence="4" id="KW-1185">Reference proteome</keyword>
<feature type="non-terminal residue" evidence="3">
    <location>
        <position position="1"/>
    </location>
</feature>
<evidence type="ECO:0000313" key="4">
    <source>
        <dbReference type="Proteomes" id="UP000250275"/>
    </source>
</evidence>
<keyword evidence="1" id="KW-0175">Coiled coil</keyword>
<feature type="compositionally biased region" description="Polar residues" evidence="2">
    <location>
        <begin position="1"/>
        <end position="65"/>
    </location>
</feature>
<feature type="compositionally biased region" description="Basic and acidic residues" evidence="2">
    <location>
        <begin position="281"/>
        <end position="308"/>
    </location>
</feature>
<accession>A0A310SGC5</accession>
<dbReference type="AlphaFoldDB" id="A0A310SGC5"/>
<evidence type="ECO:0000256" key="2">
    <source>
        <dbReference type="SAM" id="MobiDB-lite"/>
    </source>
</evidence>
<gene>
    <name evidence="3" type="ORF">WN48_08291</name>
</gene>
<name>A0A310SGC5_9HYME</name>
<dbReference type="Proteomes" id="UP000250275">
    <property type="component" value="Unassembled WGS sequence"/>
</dbReference>
<evidence type="ECO:0000256" key="1">
    <source>
        <dbReference type="SAM" id="Coils"/>
    </source>
</evidence>
<feature type="region of interest" description="Disordered" evidence="2">
    <location>
        <begin position="281"/>
        <end position="316"/>
    </location>
</feature>
<proteinExistence type="predicted"/>
<dbReference type="EMBL" id="KQ765071">
    <property type="protein sequence ID" value="OAD54161.1"/>
    <property type="molecule type" value="Genomic_DNA"/>
</dbReference>
<feature type="coiled-coil region" evidence="1">
    <location>
        <begin position="482"/>
        <end position="622"/>
    </location>
</feature>
<evidence type="ECO:0000313" key="3">
    <source>
        <dbReference type="EMBL" id="OAD54161.1"/>
    </source>
</evidence>
<reference evidence="3 4" key="1">
    <citation type="submission" date="2015-07" db="EMBL/GenBank/DDBJ databases">
        <title>The genome of Eufriesea mexicana.</title>
        <authorList>
            <person name="Pan H."/>
            <person name="Kapheim K."/>
        </authorList>
    </citation>
    <scope>NUCLEOTIDE SEQUENCE [LARGE SCALE GENOMIC DNA]</scope>
    <source>
        <strain evidence="3">0111107269</strain>
        <tissue evidence="3">Whole body</tissue>
    </source>
</reference>
<organism evidence="3 4">
    <name type="scientific">Eufriesea mexicana</name>
    <dbReference type="NCBI Taxonomy" id="516756"/>
    <lineage>
        <taxon>Eukaryota</taxon>
        <taxon>Metazoa</taxon>
        <taxon>Ecdysozoa</taxon>
        <taxon>Arthropoda</taxon>
        <taxon>Hexapoda</taxon>
        <taxon>Insecta</taxon>
        <taxon>Pterygota</taxon>
        <taxon>Neoptera</taxon>
        <taxon>Endopterygota</taxon>
        <taxon>Hymenoptera</taxon>
        <taxon>Apocrita</taxon>
        <taxon>Aculeata</taxon>
        <taxon>Apoidea</taxon>
        <taxon>Anthophila</taxon>
        <taxon>Apidae</taxon>
        <taxon>Eufriesea</taxon>
    </lineage>
</organism>
<dbReference type="OrthoDB" id="8197438at2759"/>